<dbReference type="PANTHER" id="PTHR20855:SF3">
    <property type="entry name" value="LD03007P"/>
    <property type="match status" value="1"/>
</dbReference>
<keyword evidence="7" id="KW-0479">Metal-binding</keyword>
<feature type="transmembrane region" description="Helical" evidence="8">
    <location>
        <begin position="45"/>
        <end position="70"/>
    </location>
</feature>
<protein>
    <submittedName>
        <fullName evidence="9">Hemolysin III family protein</fullName>
    </submittedName>
</protein>
<evidence type="ECO:0000256" key="3">
    <source>
        <dbReference type="ARBA" id="ARBA00022475"/>
    </source>
</evidence>
<name>A0A7X9FSG2_9DELT</name>
<sequence length="218" mass="24250">MKEKRRASYSISEEVANSIIHGAGTLLSVAGLVIMIIFASRSDSAWPLVSCIIFGVSLIFLYSTSTLYHAIQNKSAKEILRVIDHCAIFILIAGSYTPFMLVSLQGAWGWWLFSIIWALAILGIAIQIKSLERWFFVSLALYVCMGWAALIAIKPLIEVVSVPGLYLLLTGGLAYTGGIVFYLWHKLPYHHAYWHGFVLAGSVCHFLAVFYYVIPGIK</sequence>
<dbReference type="InterPro" id="IPR004254">
    <property type="entry name" value="AdipoR/HlyIII-related"/>
</dbReference>
<evidence type="ECO:0000313" key="9">
    <source>
        <dbReference type="EMBL" id="NMC63056.1"/>
    </source>
</evidence>
<dbReference type="NCBIfam" id="TIGR01065">
    <property type="entry name" value="hlyIII"/>
    <property type="match status" value="1"/>
</dbReference>
<organism evidence="9 10">
    <name type="scientific">SAR324 cluster bacterium</name>
    <dbReference type="NCBI Taxonomy" id="2024889"/>
    <lineage>
        <taxon>Bacteria</taxon>
        <taxon>Deltaproteobacteria</taxon>
        <taxon>SAR324 cluster</taxon>
    </lineage>
</organism>
<evidence type="ECO:0000256" key="1">
    <source>
        <dbReference type="ARBA" id="ARBA00004651"/>
    </source>
</evidence>
<dbReference type="GO" id="GO:0005886">
    <property type="term" value="C:plasma membrane"/>
    <property type="evidence" value="ECO:0007669"/>
    <property type="project" value="UniProtKB-SubCell"/>
</dbReference>
<feature type="transmembrane region" description="Helical" evidence="8">
    <location>
        <begin position="134"/>
        <end position="153"/>
    </location>
</feature>
<feature type="transmembrane region" description="Helical" evidence="8">
    <location>
        <begin position="20"/>
        <end position="39"/>
    </location>
</feature>
<evidence type="ECO:0000256" key="4">
    <source>
        <dbReference type="ARBA" id="ARBA00022692"/>
    </source>
</evidence>
<proteinExistence type="inferred from homology"/>
<dbReference type="GO" id="GO:0140911">
    <property type="term" value="F:pore-forming activity"/>
    <property type="evidence" value="ECO:0007669"/>
    <property type="project" value="InterPro"/>
</dbReference>
<gene>
    <name evidence="9" type="ORF">GYA55_07795</name>
</gene>
<dbReference type="Proteomes" id="UP000524246">
    <property type="component" value="Unassembled WGS sequence"/>
</dbReference>
<feature type="transmembrane region" description="Helical" evidence="8">
    <location>
        <begin position="82"/>
        <end position="102"/>
    </location>
</feature>
<keyword evidence="6 8" id="KW-0472">Membrane</keyword>
<keyword evidence="3" id="KW-1003">Cell membrane</keyword>
<evidence type="ECO:0000256" key="2">
    <source>
        <dbReference type="ARBA" id="ARBA00008488"/>
    </source>
</evidence>
<feature type="transmembrane region" description="Helical" evidence="8">
    <location>
        <begin position="196"/>
        <end position="214"/>
    </location>
</feature>
<evidence type="ECO:0000313" key="10">
    <source>
        <dbReference type="Proteomes" id="UP000524246"/>
    </source>
</evidence>
<evidence type="ECO:0000256" key="5">
    <source>
        <dbReference type="ARBA" id="ARBA00022989"/>
    </source>
</evidence>
<dbReference type="EMBL" id="JAAZON010000341">
    <property type="protein sequence ID" value="NMC63056.1"/>
    <property type="molecule type" value="Genomic_DNA"/>
</dbReference>
<evidence type="ECO:0000256" key="8">
    <source>
        <dbReference type="SAM" id="Phobius"/>
    </source>
</evidence>
<dbReference type="AlphaFoldDB" id="A0A7X9FSG2"/>
<feature type="binding site" evidence="7">
    <location>
        <position position="69"/>
    </location>
    <ligand>
        <name>Zn(2+)</name>
        <dbReference type="ChEBI" id="CHEBI:29105"/>
    </ligand>
</feature>
<feature type="binding site" evidence="7">
    <location>
        <position position="195"/>
    </location>
    <ligand>
        <name>Zn(2+)</name>
        <dbReference type="ChEBI" id="CHEBI:29105"/>
    </ligand>
</feature>
<keyword evidence="5 8" id="KW-1133">Transmembrane helix</keyword>
<feature type="binding site" evidence="7">
    <location>
        <position position="191"/>
    </location>
    <ligand>
        <name>Zn(2+)</name>
        <dbReference type="ChEBI" id="CHEBI:29105"/>
    </ligand>
</feature>
<comment type="caution">
    <text evidence="9">The sequence shown here is derived from an EMBL/GenBank/DDBJ whole genome shotgun (WGS) entry which is preliminary data.</text>
</comment>
<keyword evidence="7" id="KW-0862">Zinc</keyword>
<keyword evidence="4 8" id="KW-0812">Transmembrane</keyword>
<comment type="subcellular location">
    <subcellularLocation>
        <location evidence="1">Cell membrane</location>
        <topology evidence="1">Multi-pass membrane protein</topology>
    </subcellularLocation>
</comment>
<feature type="transmembrane region" description="Helical" evidence="8">
    <location>
        <begin position="165"/>
        <end position="184"/>
    </location>
</feature>
<dbReference type="PANTHER" id="PTHR20855">
    <property type="entry name" value="ADIPOR/PROGESTIN RECEPTOR-RELATED"/>
    <property type="match status" value="1"/>
</dbReference>
<evidence type="ECO:0000256" key="7">
    <source>
        <dbReference type="PIRSR" id="PIRSR604254-1"/>
    </source>
</evidence>
<accession>A0A7X9FSG2</accession>
<reference evidence="9 10" key="1">
    <citation type="journal article" date="2020" name="Biotechnol. Biofuels">
        <title>New insights from the biogas microbiome by comprehensive genome-resolved metagenomics of nearly 1600 species originating from multiple anaerobic digesters.</title>
        <authorList>
            <person name="Campanaro S."/>
            <person name="Treu L."/>
            <person name="Rodriguez-R L.M."/>
            <person name="Kovalovszki A."/>
            <person name="Ziels R.M."/>
            <person name="Maus I."/>
            <person name="Zhu X."/>
            <person name="Kougias P.G."/>
            <person name="Basile A."/>
            <person name="Luo G."/>
            <person name="Schluter A."/>
            <person name="Konstantinidis K.T."/>
            <person name="Angelidaki I."/>
        </authorList>
    </citation>
    <scope>NUCLEOTIDE SEQUENCE [LARGE SCALE GENOMIC DNA]</scope>
    <source>
        <strain evidence="9">AS27yjCOA_65</strain>
    </source>
</reference>
<dbReference type="Pfam" id="PF03006">
    <property type="entry name" value="HlyIII"/>
    <property type="match status" value="1"/>
</dbReference>
<dbReference type="InterPro" id="IPR005744">
    <property type="entry name" value="Hy-lIII"/>
</dbReference>
<dbReference type="GO" id="GO:0046872">
    <property type="term" value="F:metal ion binding"/>
    <property type="evidence" value="ECO:0007669"/>
    <property type="project" value="UniProtKB-KW"/>
</dbReference>
<comment type="similarity">
    <text evidence="2">Belongs to the UPF0073 (Hly-III) family.</text>
</comment>
<feature type="transmembrane region" description="Helical" evidence="8">
    <location>
        <begin position="108"/>
        <end position="127"/>
    </location>
</feature>
<evidence type="ECO:0000256" key="6">
    <source>
        <dbReference type="ARBA" id="ARBA00023136"/>
    </source>
</evidence>